<dbReference type="InterPro" id="IPR001405">
    <property type="entry name" value="UPF0758"/>
</dbReference>
<dbReference type="HOGENOM" id="CLU_073529_0_2_10"/>
<evidence type="ECO:0000256" key="1">
    <source>
        <dbReference type="ARBA" id="ARBA00022670"/>
    </source>
</evidence>
<dbReference type="eggNOG" id="COG2003">
    <property type="taxonomic scope" value="Bacteria"/>
</dbReference>
<dbReference type="InterPro" id="IPR025657">
    <property type="entry name" value="RadC_JAB"/>
</dbReference>
<feature type="domain" description="MPN" evidence="7">
    <location>
        <begin position="110"/>
        <end position="232"/>
    </location>
</feature>
<dbReference type="InterPro" id="IPR037518">
    <property type="entry name" value="MPN"/>
</dbReference>
<keyword evidence="1" id="KW-0645">Protease</keyword>
<evidence type="ECO:0000313" key="9">
    <source>
        <dbReference type="Proteomes" id="UP000005631"/>
    </source>
</evidence>
<evidence type="ECO:0000313" key="8">
    <source>
        <dbReference type="EMBL" id="AEV34283.1"/>
    </source>
</evidence>
<dbReference type="PATRIC" id="fig|926562.3.peg.3353"/>
<dbReference type="STRING" id="926562.Oweho_3332"/>
<dbReference type="InterPro" id="IPR046778">
    <property type="entry name" value="UPF0758_N"/>
</dbReference>
<dbReference type="CDD" id="cd08071">
    <property type="entry name" value="MPN_DUF2466"/>
    <property type="match status" value="1"/>
</dbReference>
<evidence type="ECO:0000256" key="4">
    <source>
        <dbReference type="ARBA" id="ARBA00022833"/>
    </source>
</evidence>
<dbReference type="KEGG" id="oho:Oweho_3332"/>
<dbReference type="GO" id="GO:0046872">
    <property type="term" value="F:metal ion binding"/>
    <property type="evidence" value="ECO:0007669"/>
    <property type="project" value="UniProtKB-KW"/>
</dbReference>
<comment type="similarity">
    <text evidence="6">Belongs to the UPF0758 family.</text>
</comment>
<dbReference type="InterPro" id="IPR020891">
    <property type="entry name" value="UPF0758_CS"/>
</dbReference>
<reference evidence="8 9" key="1">
    <citation type="journal article" date="2012" name="Stand. Genomic Sci.">
        <title>Genome sequence of the orange-pigmented seawater bacterium Owenweeksia hongkongensis type strain (UST20020801(T)).</title>
        <authorList>
            <person name="Riedel T."/>
            <person name="Held B."/>
            <person name="Nolan M."/>
            <person name="Lucas S."/>
            <person name="Lapidus A."/>
            <person name="Tice H."/>
            <person name="Del Rio T.G."/>
            <person name="Cheng J.F."/>
            <person name="Han C."/>
            <person name="Tapia R."/>
            <person name="Goodwin L.A."/>
            <person name="Pitluck S."/>
            <person name="Liolios K."/>
            <person name="Mavromatis K."/>
            <person name="Pagani I."/>
            <person name="Ivanova N."/>
            <person name="Mikhailova N."/>
            <person name="Pati A."/>
            <person name="Chen A."/>
            <person name="Palaniappan K."/>
            <person name="Rohde M."/>
            <person name="Tindall B.J."/>
            <person name="Detter J.C."/>
            <person name="Goker M."/>
            <person name="Woyke T."/>
            <person name="Bristow J."/>
            <person name="Eisen J.A."/>
            <person name="Markowitz V."/>
            <person name="Hugenholtz P."/>
            <person name="Klenk H.P."/>
            <person name="Kyrpides N.C."/>
        </authorList>
    </citation>
    <scope>NUCLEOTIDE SEQUENCE</scope>
    <source>
        <strain evidence="9">DSM 17368 / JCM 12287 / NRRL B-23963</strain>
    </source>
</reference>
<dbReference type="Pfam" id="PF20582">
    <property type="entry name" value="UPF0758_N"/>
    <property type="match status" value="1"/>
</dbReference>
<gene>
    <name evidence="8" type="ordered locus">Oweho_3332</name>
</gene>
<evidence type="ECO:0000256" key="6">
    <source>
        <dbReference type="RuleBase" id="RU003797"/>
    </source>
</evidence>
<dbReference type="OrthoDB" id="9804482at2"/>
<sequence length="232" mass="25510">MNYQPSSKGIKSWAEDDRPREKLLLKGKAALSDAELIAILLGSGSRDETAVDLAKRILQSVNGNLNELGRLGVPELTKFKGIGEAKALSVITALEVGKRRRMSEALERKRITSSAQAFEVLQPLIGDLSHEEFWVVYLSASNKVLAHRCISKGGITGTMADTRMIFKEGLHLNSTAMILAHNHPSGNLTPSQADKNLTRSLIKAGDLMEIKVMDHLIITEHQYFSFADEGEM</sequence>
<accession>G8R4W9</accession>
<evidence type="ECO:0000256" key="3">
    <source>
        <dbReference type="ARBA" id="ARBA00022801"/>
    </source>
</evidence>
<evidence type="ECO:0000256" key="2">
    <source>
        <dbReference type="ARBA" id="ARBA00022723"/>
    </source>
</evidence>
<keyword evidence="5" id="KW-0482">Metalloprotease</keyword>
<dbReference type="GO" id="GO:0006508">
    <property type="term" value="P:proteolysis"/>
    <property type="evidence" value="ECO:0007669"/>
    <property type="project" value="UniProtKB-KW"/>
</dbReference>
<name>G8R4W9_OWEHD</name>
<keyword evidence="9" id="KW-1185">Reference proteome</keyword>
<proteinExistence type="inferred from homology"/>
<keyword evidence="3" id="KW-0378">Hydrolase</keyword>
<dbReference type="Proteomes" id="UP000005631">
    <property type="component" value="Chromosome"/>
</dbReference>
<dbReference type="PANTHER" id="PTHR30471">
    <property type="entry name" value="DNA REPAIR PROTEIN RADC"/>
    <property type="match status" value="1"/>
</dbReference>
<evidence type="ECO:0000259" key="7">
    <source>
        <dbReference type="PROSITE" id="PS50249"/>
    </source>
</evidence>
<evidence type="ECO:0000256" key="5">
    <source>
        <dbReference type="ARBA" id="ARBA00023049"/>
    </source>
</evidence>
<dbReference type="NCBIfam" id="TIGR00608">
    <property type="entry name" value="radc"/>
    <property type="match status" value="1"/>
</dbReference>
<dbReference type="Pfam" id="PF04002">
    <property type="entry name" value="RadC"/>
    <property type="match status" value="1"/>
</dbReference>
<dbReference type="PROSITE" id="PS01302">
    <property type="entry name" value="UPF0758"/>
    <property type="match status" value="1"/>
</dbReference>
<dbReference type="PROSITE" id="PS50249">
    <property type="entry name" value="MPN"/>
    <property type="match status" value="1"/>
</dbReference>
<dbReference type="GO" id="GO:0008237">
    <property type="term" value="F:metallopeptidase activity"/>
    <property type="evidence" value="ECO:0007669"/>
    <property type="project" value="UniProtKB-KW"/>
</dbReference>
<dbReference type="RefSeq" id="WP_014203630.1">
    <property type="nucleotide sequence ID" value="NC_016599.1"/>
</dbReference>
<dbReference type="NCBIfam" id="NF000642">
    <property type="entry name" value="PRK00024.1"/>
    <property type="match status" value="1"/>
</dbReference>
<dbReference type="EMBL" id="CP003156">
    <property type="protein sequence ID" value="AEV34283.1"/>
    <property type="molecule type" value="Genomic_DNA"/>
</dbReference>
<dbReference type="Gene3D" id="3.40.140.10">
    <property type="entry name" value="Cytidine Deaminase, domain 2"/>
    <property type="match status" value="1"/>
</dbReference>
<keyword evidence="4" id="KW-0862">Zinc</keyword>
<dbReference type="AlphaFoldDB" id="G8R4W9"/>
<dbReference type="PANTHER" id="PTHR30471:SF3">
    <property type="entry name" value="UPF0758 PROTEIN YEES-RELATED"/>
    <property type="match status" value="1"/>
</dbReference>
<organism evidence="8 9">
    <name type="scientific">Owenweeksia hongkongensis (strain DSM 17368 / CIP 108786 / JCM 12287 / NRRL B-23963 / UST20020801)</name>
    <dbReference type="NCBI Taxonomy" id="926562"/>
    <lineage>
        <taxon>Bacteria</taxon>
        <taxon>Pseudomonadati</taxon>
        <taxon>Bacteroidota</taxon>
        <taxon>Flavobacteriia</taxon>
        <taxon>Flavobacteriales</taxon>
        <taxon>Owenweeksiaceae</taxon>
        <taxon>Owenweeksia</taxon>
    </lineage>
</organism>
<protein>
    <submittedName>
        <fullName evidence="8">DNA repair protein radc</fullName>
    </submittedName>
</protein>
<keyword evidence="2" id="KW-0479">Metal-binding</keyword>